<name>A0ABT5TVG1_9MICO</name>
<dbReference type="Gene3D" id="1.10.10.10">
    <property type="entry name" value="Winged helix-like DNA-binding domain superfamily/Winged helix DNA-binding domain"/>
    <property type="match status" value="1"/>
</dbReference>
<dbReference type="Proteomes" id="UP001165561">
    <property type="component" value="Unassembled WGS sequence"/>
</dbReference>
<evidence type="ECO:0000313" key="5">
    <source>
        <dbReference type="EMBL" id="MDD9205947.1"/>
    </source>
</evidence>
<dbReference type="InterPro" id="IPR036388">
    <property type="entry name" value="WH-like_DNA-bd_sf"/>
</dbReference>
<dbReference type="InterPro" id="IPR000792">
    <property type="entry name" value="Tscrpt_reg_LuxR_C"/>
</dbReference>
<keyword evidence="6" id="KW-1185">Reference proteome</keyword>
<reference evidence="5" key="1">
    <citation type="submission" date="2023-02" db="EMBL/GenBank/DDBJ databases">
        <title>Georgenia sp.10Sc9-8, isolated from a soil sample collected from the Taklamakan desert.</title>
        <authorList>
            <person name="Liu S."/>
        </authorList>
    </citation>
    <scope>NUCLEOTIDE SEQUENCE</scope>
    <source>
        <strain evidence="5">10Sc9-8</strain>
    </source>
</reference>
<dbReference type="SUPFAM" id="SSF46894">
    <property type="entry name" value="C-terminal effector domain of the bipartite response regulators"/>
    <property type="match status" value="1"/>
</dbReference>
<evidence type="ECO:0000256" key="1">
    <source>
        <dbReference type="ARBA" id="ARBA00023015"/>
    </source>
</evidence>
<keyword evidence="2" id="KW-0238">DNA-binding</keyword>
<gene>
    <name evidence="5" type="ORF">PU560_05615</name>
</gene>
<dbReference type="Pfam" id="PF00196">
    <property type="entry name" value="GerE"/>
    <property type="match status" value="1"/>
</dbReference>
<keyword evidence="3" id="KW-0804">Transcription</keyword>
<dbReference type="SMART" id="SM00421">
    <property type="entry name" value="HTH_LUXR"/>
    <property type="match status" value="1"/>
</dbReference>
<evidence type="ECO:0000259" key="4">
    <source>
        <dbReference type="PROSITE" id="PS50043"/>
    </source>
</evidence>
<comment type="caution">
    <text evidence="5">The sequence shown here is derived from an EMBL/GenBank/DDBJ whole genome shotgun (WGS) entry which is preliminary data.</text>
</comment>
<evidence type="ECO:0000256" key="2">
    <source>
        <dbReference type="ARBA" id="ARBA00023125"/>
    </source>
</evidence>
<dbReference type="PANTHER" id="PTHR44688">
    <property type="entry name" value="DNA-BINDING TRANSCRIPTIONAL ACTIVATOR DEVR_DOSR"/>
    <property type="match status" value="1"/>
</dbReference>
<sequence>MRDEDLIDHWLDLAHEVLGSLDGDLPWPEIGILLTDQLHSALAGRLSWATTDRTHTGPDVPAVDAASVPSDPGFDVADLARRAPVLHPLARHYAATGTADVLTLADVPPPTDANGREYLAELVAHGIVEQLWVPLPRRGTHARVGGVCRPDEPYRPDEHTHARRVQKVLRLLVAHTDVLTLWRCGLLDPEGSENAREVVDDLRLTGRQLAVLTLAAHGLTTAAVAHRLGMSPRTAEKHLENAYRQLGVSDRVSAVRRAELLGLIGDQAPEVPR</sequence>
<dbReference type="PANTHER" id="PTHR44688:SF16">
    <property type="entry name" value="DNA-BINDING TRANSCRIPTIONAL ACTIVATOR DEVR_DOSR"/>
    <property type="match status" value="1"/>
</dbReference>
<dbReference type="PRINTS" id="PR00038">
    <property type="entry name" value="HTHLUXR"/>
</dbReference>
<evidence type="ECO:0000313" key="6">
    <source>
        <dbReference type="Proteomes" id="UP001165561"/>
    </source>
</evidence>
<protein>
    <submittedName>
        <fullName evidence="5">Helix-turn-helix transcriptional regulator</fullName>
    </submittedName>
</protein>
<dbReference type="InterPro" id="IPR016032">
    <property type="entry name" value="Sig_transdc_resp-reg_C-effctor"/>
</dbReference>
<dbReference type="PROSITE" id="PS50043">
    <property type="entry name" value="HTH_LUXR_2"/>
    <property type="match status" value="1"/>
</dbReference>
<accession>A0ABT5TVG1</accession>
<feature type="domain" description="HTH luxR-type" evidence="4">
    <location>
        <begin position="197"/>
        <end position="262"/>
    </location>
</feature>
<dbReference type="CDD" id="cd06170">
    <property type="entry name" value="LuxR_C_like"/>
    <property type="match status" value="1"/>
</dbReference>
<keyword evidence="1" id="KW-0805">Transcription regulation</keyword>
<organism evidence="5 6">
    <name type="scientific">Georgenia halotolerans</name>
    <dbReference type="NCBI Taxonomy" id="3028317"/>
    <lineage>
        <taxon>Bacteria</taxon>
        <taxon>Bacillati</taxon>
        <taxon>Actinomycetota</taxon>
        <taxon>Actinomycetes</taxon>
        <taxon>Micrococcales</taxon>
        <taxon>Bogoriellaceae</taxon>
        <taxon>Georgenia</taxon>
    </lineage>
</organism>
<evidence type="ECO:0000256" key="3">
    <source>
        <dbReference type="ARBA" id="ARBA00023163"/>
    </source>
</evidence>
<proteinExistence type="predicted"/>
<dbReference type="EMBL" id="JARACI010000724">
    <property type="protein sequence ID" value="MDD9205947.1"/>
    <property type="molecule type" value="Genomic_DNA"/>
</dbReference>